<dbReference type="Proteomes" id="UP000198287">
    <property type="component" value="Unassembled WGS sequence"/>
</dbReference>
<feature type="transmembrane region" description="Helical" evidence="1">
    <location>
        <begin position="160"/>
        <end position="182"/>
    </location>
</feature>
<comment type="caution">
    <text evidence="2">The sequence shown here is derived from an EMBL/GenBank/DDBJ whole genome shotgun (WGS) entry which is preliminary data.</text>
</comment>
<evidence type="ECO:0008006" key="4">
    <source>
        <dbReference type="Google" id="ProtNLM"/>
    </source>
</evidence>
<keyword evidence="1" id="KW-1133">Transmembrane helix</keyword>
<dbReference type="AlphaFoldDB" id="A0A226F514"/>
<evidence type="ECO:0000313" key="3">
    <source>
        <dbReference type="Proteomes" id="UP000198287"/>
    </source>
</evidence>
<reference evidence="2 3" key="1">
    <citation type="submission" date="2015-12" db="EMBL/GenBank/DDBJ databases">
        <title>The genome of Folsomia candida.</title>
        <authorList>
            <person name="Faddeeva A."/>
            <person name="Derks M.F."/>
            <person name="Anvar Y."/>
            <person name="Smit S."/>
            <person name="Van Straalen N."/>
            <person name="Roelofs D."/>
        </authorList>
    </citation>
    <scope>NUCLEOTIDE SEQUENCE [LARGE SCALE GENOMIC DNA]</scope>
    <source>
        <strain evidence="2 3">VU population</strain>
        <tissue evidence="2">Whole body</tissue>
    </source>
</reference>
<dbReference type="EMBL" id="LNIX01000001">
    <property type="protein sequence ID" value="OXA64494.1"/>
    <property type="molecule type" value="Genomic_DNA"/>
</dbReference>
<keyword evidence="1" id="KW-0472">Membrane</keyword>
<dbReference type="OrthoDB" id="10051797at2759"/>
<gene>
    <name evidence="2" type="ORF">Fcan01_02205</name>
</gene>
<keyword evidence="3" id="KW-1185">Reference proteome</keyword>
<accession>A0A226F514</accession>
<evidence type="ECO:0000256" key="1">
    <source>
        <dbReference type="SAM" id="Phobius"/>
    </source>
</evidence>
<evidence type="ECO:0000313" key="2">
    <source>
        <dbReference type="EMBL" id="OXA64494.1"/>
    </source>
</evidence>
<proteinExistence type="predicted"/>
<keyword evidence="1" id="KW-0812">Transmembrane</keyword>
<name>A0A226F514_FOLCA</name>
<dbReference type="OMA" id="IRKGWCV"/>
<protein>
    <recommendedName>
        <fullName evidence="4">LRAT domain-containing protein</fullName>
    </recommendedName>
</protein>
<organism evidence="2 3">
    <name type="scientific">Folsomia candida</name>
    <name type="common">Springtail</name>
    <dbReference type="NCBI Taxonomy" id="158441"/>
    <lineage>
        <taxon>Eukaryota</taxon>
        <taxon>Metazoa</taxon>
        <taxon>Ecdysozoa</taxon>
        <taxon>Arthropoda</taxon>
        <taxon>Hexapoda</taxon>
        <taxon>Collembola</taxon>
        <taxon>Entomobryomorpha</taxon>
        <taxon>Isotomoidea</taxon>
        <taxon>Isotomidae</taxon>
        <taxon>Proisotominae</taxon>
        <taxon>Folsomia</taxon>
    </lineage>
</organism>
<sequence>MKIEVHRRIKIPEGWSTCEEIEKVVVPGDIVEIKFGKNTSHFVLNIRKGWCVHVRPLDSEGENNGVDMMVVKDASDLAQEAGLRPCRINNFEEFSMSKNLKPRSLKDCLNLARANLANGPITLPASDITPVFHNNHLAQEFCLYWKYKTSQSSSSSLLQLLTHPGFLFVVLAAGIVAGVLAFL</sequence>